<reference evidence="3" key="1">
    <citation type="submission" date="2019-09" db="EMBL/GenBank/DDBJ databases">
        <title>Antimicrobial potential of Antarctic Bacteria.</title>
        <authorList>
            <person name="Benaud N."/>
            <person name="Edwards R.J."/>
            <person name="Ferrari B.C."/>
        </authorList>
    </citation>
    <scope>NUCLEOTIDE SEQUENCE [LARGE SCALE GENOMIC DNA]</scope>
    <source>
        <strain evidence="3">SPB151</strain>
    </source>
</reference>
<proteinExistence type="predicted"/>
<feature type="transmembrane region" description="Helical" evidence="1">
    <location>
        <begin position="131"/>
        <end position="153"/>
    </location>
</feature>
<protein>
    <submittedName>
        <fullName evidence="2">Uncharacterized protein</fullName>
    </submittedName>
</protein>
<keyword evidence="3" id="KW-1185">Reference proteome</keyword>
<accession>A0A7G6X0U7</accession>
<name>A0A7G6X0U7_9ACTN</name>
<organism evidence="2 3">
    <name type="scientific">Kribbella qitaiheensis</name>
    <dbReference type="NCBI Taxonomy" id="1544730"/>
    <lineage>
        <taxon>Bacteria</taxon>
        <taxon>Bacillati</taxon>
        <taxon>Actinomycetota</taxon>
        <taxon>Actinomycetes</taxon>
        <taxon>Propionibacteriales</taxon>
        <taxon>Kribbellaceae</taxon>
        <taxon>Kribbella</taxon>
    </lineage>
</organism>
<dbReference type="Proteomes" id="UP000515563">
    <property type="component" value="Chromosome"/>
</dbReference>
<dbReference type="AlphaFoldDB" id="A0A7G6X0U7"/>
<evidence type="ECO:0000313" key="3">
    <source>
        <dbReference type="Proteomes" id="UP000515563"/>
    </source>
</evidence>
<keyword evidence="1" id="KW-1133">Transmembrane helix</keyword>
<dbReference type="Pfam" id="PF22564">
    <property type="entry name" value="HAAS"/>
    <property type="match status" value="1"/>
</dbReference>
<dbReference type="KEGG" id="kqi:F1D05_20525"/>
<dbReference type="NCBIfam" id="NF038403">
    <property type="entry name" value="perm_prefix_1"/>
    <property type="match status" value="1"/>
</dbReference>
<gene>
    <name evidence="2" type="ORF">F1D05_20525</name>
</gene>
<dbReference type="InterPro" id="IPR047928">
    <property type="entry name" value="Perm_prefix_1"/>
</dbReference>
<feature type="transmembrane region" description="Helical" evidence="1">
    <location>
        <begin position="165"/>
        <end position="189"/>
    </location>
</feature>
<sequence>MLVAVPSTGVSPVETYLTELNRALSGPRRRRADLMAEARDGLEDATEAFEADGLDRADAEQQAVADFGELDEVVPGYRAELGIAQGRRTALALCLVMLIQPIVWQEGVWSWNQDSGSPTALTAFLGELVRAIGMLSIAGAVLALLASGIGLRYPAVRDHATRSTAVFGLVSSGAVSMIAIAMAALSALAEHSGPGGLAVAIGFVLLPLAFVGRSAHRCLRLV</sequence>
<keyword evidence="1" id="KW-0472">Membrane</keyword>
<evidence type="ECO:0000313" key="2">
    <source>
        <dbReference type="EMBL" id="QNE19862.1"/>
    </source>
</evidence>
<dbReference type="EMBL" id="CP043661">
    <property type="protein sequence ID" value="QNE19862.1"/>
    <property type="molecule type" value="Genomic_DNA"/>
</dbReference>
<evidence type="ECO:0000256" key="1">
    <source>
        <dbReference type="SAM" id="Phobius"/>
    </source>
</evidence>
<feature type="transmembrane region" description="Helical" evidence="1">
    <location>
        <begin position="195"/>
        <end position="212"/>
    </location>
</feature>
<keyword evidence="1" id="KW-0812">Transmembrane</keyword>
<reference evidence="2 3" key="2">
    <citation type="journal article" date="2020" name="Microbiol. Resour. Announc.">
        <title>Antarctic desert soil bacteria exhibit high novel natural product potential, evaluated through long-read genome sequencing and comparative genomics.</title>
        <authorList>
            <person name="Benaud N."/>
            <person name="Edwards R.J."/>
            <person name="Amos T.G."/>
            <person name="D'Agostino P.M."/>
            <person name="Gutierrez-Chavez C."/>
            <person name="Montgomery K."/>
            <person name="Nicetic I."/>
            <person name="Ferrari B.C."/>
        </authorList>
    </citation>
    <scope>NUCLEOTIDE SEQUENCE [LARGE SCALE GENOMIC DNA]</scope>
    <source>
        <strain evidence="2 3">SPB151</strain>
    </source>
</reference>